<dbReference type="SMART" id="SM00478">
    <property type="entry name" value="ENDO3c"/>
    <property type="match status" value="1"/>
</dbReference>
<dbReference type="EC" id="3.2.2.21" evidence="3"/>
<dbReference type="EMBL" id="CP053069">
    <property type="protein sequence ID" value="QJR11477.1"/>
    <property type="molecule type" value="Genomic_DNA"/>
</dbReference>
<dbReference type="KEGG" id="uru:DSM104443_02554"/>
<keyword evidence="8" id="KW-1185">Reference proteome</keyword>
<name>A0A6M4H0Y0_9PROT</name>
<dbReference type="PANTHER" id="PTHR43003:SF5">
    <property type="entry name" value="DNA-3-METHYLADENINE GLYCOSYLASE"/>
    <property type="match status" value="1"/>
</dbReference>
<dbReference type="PANTHER" id="PTHR43003">
    <property type="entry name" value="DNA-3-METHYLADENINE GLYCOSYLASE"/>
    <property type="match status" value="1"/>
</dbReference>
<feature type="domain" description="HhH-GPD" evidence="6">
    <location>
        <begin position="47"/>
        <end position="199"/>
    </location>
</feature>
<evidence type="ECO:0000259" key="6">
    <source>
        <dbReference type="SMART" id="SM00478"/>
    </source>
</evidence>
<accession>A0A6M4H0Y0</accession>
<sequence length="205" mass="23357">MTPEYWIEAKAALAKRDAKLRKIIRKHGDAALATRGDPFQTLARSIVGQQISVKAAQSIWDRFHTAAGGMKPKLVLALEEPRLRECGLSRAKASYLRDLALHFDSGQVKPKRWPKMDDEAIIEELVQVRGIGRWSAEMFLIFHLLRPDVLPVADLGLQRAMELHYNGGELLTRDEMRAIGEAWKPWSSVATWYLWRSLDPVPVEY</sequence>
<comment type="catalytic activity">
    <reaction evidence="1">
        <text>Hydrolysis of alkylated DNA, releasing 3-methyladenine, 3-methylguanine, 7-methylguanine and 7-methyladenine.</text>
        <dbReference type="EC" id="3.2.2.21"/>
    </reaction>
</comment>
<keyword evidence="4" id="KW-0227">DNA damage</keyword>
<dbReference type="Gene3D" id="1.10.340.30">
    <property type="entry name" value="Hypothetical protein, domain 2"/>
    <property type="match status" value="1"/>
</dbReference>
<proteinExistence type="inferred from homology"/>
<dbReference type="Gene3D" id="1.10.1670.40">
    <property type="match status" value="1"/>
</dbReference>
<evidence type="ECO:0000256" key="1">
    <source>
        <dbReference type="ARBA" id="ARBA00000086"/>
    </source>
</evidence>
<evidence type="ECO:0000313" key="7">
    <source>
        <dbReference type="EMBL" id="QJR11477.1"/>
    </source>
</evidence>
<dbReference type="GO" id="GO:0006285">
    <property type="term" value="P:base-excision repair, AP site formation"/>
    <property type="evidence" value="ECO:0007669"/>
    <property type="project" value="TreeGrafter"/>
</dbReference>
<evidence type="ECO:0000313" key="8">
    <source>
        <dbReference type="Proteomes" id="UP000501534"/>
    </source>
</evidence>
<dbReference type="GO" id="GO:0032131">
    <property type="term" value="F:alkylated DNA binding"/>
    <property type="evidence" value="ECO:0007669"/>
    <property type="project" value="TreeGrafter"/>
</dbReference>
<dbReference type="Pfam" id="PF00730">
    <property type="entry name" value="HhH-GPD"/>
    <property type="match status" value="1"/>
</dbReference>
<dbReference type="GO" id="GO:0032993">
    <property type="term" value="C:protein-DNA complex"/>
    <property type="evidence" value="ECO:0007669"/>
    <property type="project" value="TreeGrafter"/>
</dbReference>
<evidence type="ECO:0000256" key="2">
    <source>
        <dbReference type="ARBA" id="ARBA00010817"/>
    </source>
</evidence>
<gene>
    <name evidence="7" type="primary">alkA_2</name>
    <name evidence="7" type="ORF">DSM104443_02554</name>
</gene>
<dbReference type="Proteomes" id="UP000501534">
    <property type="component" value="Chromosome"/>
</dbReference>
<dbReference type="InterPro" id="IPR003265">
    <property type="entry name" value="HhH-GPD_domain"/>
</dbReference>
<evidence type="ECO:0000256" key="5">
    <source>
        <dbReference type="ARBA" id="ARBA00023204"/>
    </source>
</evidence>
<evidence type="ECO:0000256" key="4">
    <source>
        <dbReference type="ARBA" id="ARBA00022763"/>
    </source>
</evidence>
<dbReference type="FunFam" id="1.10.340.30:FF:000004">
    <property type="entry name" value="DNA-3-methyladenine glycosylase II"/>
    <property type="match status" value="1"/>
</dbReference>
<dbReference type="RefSeq" id="WP_171092856.1">
    <property type="nucleotide sequence ID" value="NZ_CP053069.1"/>
</dbReference>
<protein>
    <recommendedName>
        <fullName evidence="3">DNA-3-methyladenine glycosylase II</fullName>
        <ecNumber evidence="3">3.2.2.21</ecNumber>
    </recommendedName>
</protein>
<dbReference type="GO" id="GO:0006307">
    <property type="term" value="P:DNA alkylation repair"/>
    <property type="evidence" value="ECO:0007669"/>
    <property type="project" value="TreeGrafter"/>
</dbReference>
<dbReference type="SUPFAM" id="SSF48150">
    <property type="entry name" value="DNA-glycosylase"/>
    <property type="match status" value="1"/>
</dbReference>
<dbReference type="GO" id="GO:0043916">
    <property type="term" value="F:DNA-7-methylguanine glycosylase activity"/>
    <property type="evidence" value="ECO:0007669"/>
    <property type="project" value="TreeGrafter"/>
</dbReference>
<dbReference type="CDD" id="cd00056">
    <property type="entry name" value="ENDO3c"/>
    <property type="match status" value="1"/>
</dbReference>
<dbReference type="GO" id="GO:0008725">
    <property type="term" value="F:DNA-3-methyladenine glycosylase activity"/>
    <property type="evidence" value="ECO:0007669"/>
    <property type="project" value="TreeGrafter"/>
</dbReference>
<dbReference type="InterPro" id="IPR051912">
    <property type="entry name" value="Alkylbase_DNA_Glycosylase/TA"/>
</dbReference>
<keyword evidence="5" id="KW-0234">DNA repair</keyword>
<dbReference type="InterPro" id="IPR011257">
    <property type="entry name" value="DNA_glycosylase"/>
</dbReference>
<keyword evidence="7" id="KW-0378">Hydrolase</keyword>
<dbReference type="GO" id="GO:0005737">
    <property type="term" value="C:cytoplasm"/>
    <property type="evidence" value="ECO:0007669"/>
    <property type="project" value="TreeGrafter"/>
</dbReference>
<comment type="similarity">
    <text evidence="2">Belongs to the alkylbase DNA glycosidase AlkA family.</text>
</comment>
<dbReference type="AlphaFoldDB" id="A0A6M4H0Y0"/>
<organism evidence="7 8">
    <name type="scientific">Usitatibacter rugosus</name>
    <dbReference type="NCBI Taxonomy" id="2732067"/>
    <lineage>
        <taxon>Bacteria</taxon>
        <taxon>Pseudomonadati</taxon>
        <taxon>Pseudomonadota</taxon>
        <taxon>Betaproteobacteria</taxon>
        <taxon>Nitrosomonadales</taxon>
        <taxon>Usitatibacteraceae</taxon>
        <taxon>Usitatibacter</taxon>
    </lineage>
</organism>
<evidence type="ECO:0000256" key="3">
    <source>
        <dbReference type="ARBA" id="ARBA00012000"/>
    </source>
</evidence>
<reference evidence="7 8" key="1">
    <citation type="submission" date="2020-04" db="EMBL/GenBank/DDBJ databases">
        <title>Usitatibacter rugosus gen. nov., sp. nov. and Usitatibacter palustris sp. nov., novel members of Usitatibacteraceae fam. nov. within the order Nitrosomonadales isolated from soil.</title>
        <authorList>
            <person name="Huber K.J."/>
            <person name="Neumann-Schaal M."/>
            <person name="Geppert A."/>
            <person name="Luckner M."/>
            <person name="Wanner G."/>
            <person name="Overmann J."/>
        </authorList>
    </citation>
    <scope>NUCLEOTIDE SEQUENCE [LARGE SCALE GENOMIC DNA]</scope>
    <source>
        <strain evidence="7 8">0125_3</strain>
    </source>
</reference>
<keyword evidence="7" id="KW-0326">Glycosidase</keyword>